<evidence type="ECO:0000259" key="1">
    <source>
        <dbReference type="Pfam" id="PF00008"/>
    </source>
</evidence>
<dbReference type="FunFam" id="2.10.25.10:FF:000628">
    <property type="entry name" value="Wall-associated receptor kinase 2"/>
    <property type="match status" value="1"/>
</dbReference>
<feature type="non-terminal residue" evidence="2">
    <location>
        <position position="52"/>
    </location>
</feature>
<dbReference type="PANTHER" id="PTHR33491">
    <property type="entry name" value="OSJNBA0016N04.9 PROTEIN"/>
    <property type="match status" value="1"/>
</dbReference>
<comment type="caution">
    <text evidence="2">The sequence shown here is derived from an EMBL/GenBank/DDBJ whole genome shotgun (WGS) entry which is preliminary data.</text>
</comment>
<name>A0A7J9MHG8_GOSSC</name>
<dbReference type="InterPro" id="IPR000742">
    <property type="entry name" value="EGF"/>
</dbReference>
<dbReference type="Pfam" id="PF00008">
    <property type="entry name" value="EGF"/>
    <property type="match status" value="1"/>
</dbReference>
<proteinExistence type="predicted"/>
<gene>
    <name evidence="2" type="ORF">Goshw_013440</name>
</gene>
<dbReference type="AlphaFoldDB" id="A0A7J9MHG8"/>
<organism evidence="2 3">
    <name type="scientific">Gossypium schwendimanii</name>
    <name type="common">Cotton</name>
    <dbReference type="NCBI Taxonomy" id="34291"/>
    <lineage>
        <taxon>Eukaryota</taxon>
        <taxon>Viridiplantae</taxon>
        <taxon>Streptophyta</taxon>
        <taxon>Embryophyta</taxon>
        <taxon>Tracheophyta</taxon>
        <taxon>Spermatophyta</taxon>
        <taxon>Magnoliopsida</taxon>
        <taxon>eudicotyledons</taxon>
        <taxon>Gunneridae</taxon>
        <taxon>Pentapetalae</taxon>
        <taxon>rosids</taxon>
        <taxon>malvids</taxon>
        <taxon>Malvales</taxon>
        <taxon>Malvaceae</taxon>
        <taxon>Malvoideae</taxon>
        <taxon>Gossypium</taxon>
    </lineage>
</organism>
<reference evidence="2 3" key="1">
    <citation type="journal article" date="2019" name="Genome Biol. Evol.">
        <title>Insights into the evolution of the New World diploid cottons (Gossypium, subgenus Houzingenia) based on genome sequencing.</title>
        <authorList>
            <person name="Grover C.E."/>
            <person name="Arick M.A. 2nd"/>
            <person name="Thrash A."/>
            <person name="Conover J.L."/>
            <person name="Sanders W.S."/>
            <person name="Peterson D.G."/>
            <person name="Frelichowski J.E."/>
            <person name="Scheffler J.A."/>
            <person name="Scheffler B.E."/>
            <person name="Wendel J.F."/>
        </authorList>
    </citation>
    <scope>NUCLEOTIDE SEQUENCE [LARGE SCALE GENOMIC DNA]</scope>
    <source>
        <strain evidence="2">1</strain>
        <tissue evidence="2">Leaf</tissue>
    </source>
</reference>
<evidence type="ECO:0000313" key="3">
    <source>
        <dbReference type="Proteomes" id="UP000593576"/>
    </source>
</evidence>
<dbReference type="Gene3D" id="2.10.25.10">
    <property type="entry name" value="Laminin"/>
    <property type="match status" value="1"/>
</dbReference>
<accession>A0A7J9MHG8</accession>
<evidence type="ECO:0000313" key="2">
    <source>
        <dbReference type="EMBL" id="MBA0870512.1"/>
    </source>
</evidence>
<dbReference type="EMBL" id="JABFAF010000011">
    <property type="protein sequence ID" value="MBA0870512.1"/>
    <property type="molecule type" value="Genomic_DNA"/>
</dbReference>
<feature type="domain" description="EGF-like" evidence="1">
    <location>
        <begin position="5"/>
        <end position="34"/>
    </location>
</feature>
<sequence length="52" mass="5731">KDTKNYACQQNSACIDPESGPGYLCKCNDGFQGNPYLFNGCQDTAEKKVHKT</sequence>
<dbReference type="OrthoDB" id="1001427at2759"/>
<protein>
    <recommendedName>
        <fullName evidence="1">EGF-like domain-containing protein</fullName>
    </recommendedName>
</protein>
<keyword evidence="3" id="KW-1185">Reference proteome</keyword>
<dbReference type="Proteomes" id="UP000593576">
    <property type="component" value="Unassembled WGS sequence"/>
</dbReference>